<keyword evidence="5 9" id="KW-1133">Transmembrane helix</keyword>
<evidence type="ECO:0000256" key="5">
    <source>
        <dbReference type="ARBA" id="ARBA00022989"/>
    </source>
</evidence>
<dbReference type="PANTHER" id="PTHR38685">
    <property type="entry name" value="CELL DIVISION PROTEIN ZIPA"/>
    <property type="match status" value="1"/>
</dbReference>
<dbReference type="EMBL" id="UOFG01000084">
    <property type="protein sequence ID" value="VAW59477.1"/>
    <property type="molecule type" value="Genomic_DNA"/>
</dbReference>
<dbReference type="PANTHER" id="PTHR38685:SF1">
    <property type="entry name" value="CELL DIVISION PROTEIN ZIPA"/>
    <property type="match status" value="1"/>
</dbReference>
<keyword evidence="4 9" id="KW-0812">Transmembrane</keyword>
<gene>
    <name evidence="11" type="ORF">MNBD_GAMMA11-2648</name>
</gene>
<evidence type="ECO:0000256" key="4">
    <source>
        <dbReference type="ARBA" id="ARBA00022692"/>
    </source>
</evidence>
<keyword evidence="1" id="KW-1003">Cell membrane</keyword>
<feature type="region of interest" description="Disordered" evidence="8">
    <location>
        <begin position="156"/>
        <end position="196"/>
    </location>
</feature>
<keyword evidence="7" id="KW-0131">Cell cycle</keyword>
<evidence type="ECO:0000256" key="9">
    <source>
        <dbReference type="SAM" id="Phobius"/>
    </source>
</evidence>
<dbReference type="InterPro" id="IPR007449">
    <property type="entry name" value="ZipA_FtsZ-bd_C"/>
</dbReference>
<keyword evidence="3 11" id="KW-0132">Cell division</keyword>
<proteinExistence type="predicted"/>
<sequence length="345" mass="37905">MDDLRWILSAIAVVVIAAVFFLTRSRKKEKLDLPLDAVKGVPSFGVNDDSGDEAGGVPDENYWGESRKKTAESAAENAAWVDNVGPVRVVSAIDQQSLFEIQNEQINTQTTEPEARLSEALSDEPAEAHSAAIAAMLTPIEPSPEELPEVAETEIKIKPERATPPLQSEIETPSRETTEQGAVTDDVSSQSNATENTSTDDVIAVYVLASTEEPQMKGDKILSAGYALHLQHGEMNIFHRIEEVSINGAVKDEIQFSMANLQDPGWFDIEKMNQLETQGLSFFMQVNLVENPSAVLDEMLICAHKMSTMLGAKLCSAQRQLLDEAYTNHLRNKVKQLIKAQQSPE</sequence>
<name>A0A3B0X981_9ZZZZ</name>
<dbReference type="InterPro" id="IPR011919">
    <property type="entry name" value="Cell_div_ZipA"/>
</dbReference>
<dbReference type="GO" id="GO:0000917">
    <property type="term" value="P:division septum assembly"/>
    <property type="evidence" value="ECO:0007669"/>
    <property type="project" value="TreeGrafter"/>
</dbReference>
<feature type="compositionally biased region" description="Polar residues" evidence="8">
    <location>
        <begin position="186"/>
        <end position="196"/>
    </location>
</feature>
<dbReference type="SUPFAM" id="SSF64383">
    <property type="entry name" value="Cell-division protein ZipA, C-terminal domain"/>
    <property type="match status" value="1"/>
</dbReference>
<evidence type="ECO:0000256" key="6">
    <source>
        <dbReference type="ARBA" id="ARBA00023136"/>
    </source>
</evidence>
<accession>A0A3B0X981</accession>
<organism evidence="11">
    <name type="scientific">hydrothermal vent metagenome</name>
    <dbReference type="NCBI Taxonomy" id="652676"/>
    <lineage>
        <taxon>unclassified sequences</taxon>
        <taxon>metagenomes</taxon>
        <taxon>ecological metagenomes</taxon>
    </lineage>
</organism>
<dbReference type="Gene3D" id="3.30.1400.10">
    <property type="entry name" value="ZipA, C-terminal FtsZ-binding domain"/>
    <property type="match status" value="1"/>
</dbReference>
<feature type="region of interest" description="Disordered" evidence="8">
    <location>
        <begin position="105"/>
        <end position="127"/>
    </location>
</feature>
<evidence type="ECO:0000259" key="10">
    <source>
        <dbReference type="SMART" id="SM00771"/>
    </source>
</evidence>
<reference evidence="11" key="1">
    <citation type="submission" date="2018-06" db="EMBL/GenBank/DDBJ databases">
        <authorList>
            <person name="Zhirakovskaya E."/>
        </authorList>
    </citation>
    <scope>NUCLEOTIDE SEQUENCE</scope>
</reference>
<protein>
    <submittedName>
        <fullName evidence="11">Cell division protein ZipA</fullName>
    </submittedName>
</protein>
<keyword evidence="2" id="KW-0997">Cell inner membrane</keyword>
<evidence type="ECO:0000256" key="1">
    <source>
        <dbReference type="ARBA" id="ARBA00022475"/>
    </source>
</evidence>
<feature type="transmembrane region" description="Helical" evidence="9">
    <location>
        <begin position="6"/>
        <end position="23"/>
    </location>
</feature>
<evidence type="ECO:0000256" key="8">
    <source>
        <dbReference type="SAM" id="MobiDB-lite"/>
    </source>
</evidence>
<keyword evidence="6 9" id="KW-0472">Membrane</keyword>
<dbReference type="GO" id="GO:0005886">
    <property type="term" value="C:plasma membrane"/>
    <property type="evidence" value="ECO:0007669"/>
    <property type="project" value="TreeGrafter"/>
</dbReference>
<evidence type="ECO:0000256" key="3">
    <source>
        <dbReference type="ARBA" id="ARBA00022618"/>
    </source>
</evidence>
<dbReference type="AlphaFoldDB" id="A0A3B0X981"/>
<dbReference type="InterPro" id="IPR036765">
    <property type="entry name" value="ZipA_FtsZ-bd_C_sf"/>
</dbReference>
<evidence type="ECO:0000313" key="11">
    <source>
        <dbReference type="EMBL" id="VAW59477.1"/>
    </source>
</evidence>
<evidence type="ECO:0000256" key="2">
    <source>
        <dbReference type="ARBA" id="ARBA00022519"/>
    </source>
</evidence>
<dbReference type="SMART" id="SM00771">
    <property type="entry name" value="ZipA_C"/>
    <property type="match status" value="1"/>
</dbReference>
<dbReference type="Pfam" id="PF04354">
    <property type="entry name" value="ZipA_C"/>
    <property type="match status" value="1"/>
</dbReference>
<evidence type="ECO:0000256" key="7">
    <source>
        <dbReference type="ARBA" id="ARBA00023306"/>
    </source>
</evidence>
<dbReference type="GO" id="GO:0032153">
    <property type="term" value="C:cell division site"/>
    <property type="evidence" value="ECO:0007669"/>
    <property type="project" value="TreeGrafter"/>
</dbReference>
<feature type="domain" description="ZipA C-terminal FtsZ-binding" evidence="10">
    <location>
        <begin position="199"/>
        <end position="334"/>
    </location>
</feature>